<sequence length="244" mass="26690">MDIHVLGVGESADPALPNSSVIVSADGFRLMIDCGHSVPPVLWRELPDPDAVDALCFTHHHPDHCFGLVPALIRWTDDRRSKPLGIVTTADGRRQLGQLFQAGGIDPERSLSFPLQWSETPAEGEVGPFRIRTAPTLHAIPNLAIRLEAGGKSFAYSGDGRATEESEALFRGADLLFHECLTVEPDRSQPFHAAYTQLSGLPDRLAIRAMRLYHVRRDLRRELAAACAADPRIALAIPGERIAL</sequence>
<gene>
    <name evidence="2" type="ORF">DEW08_21390</name>
</gene>
<dbReference type="CDD" id="cd16272">
    <property type="entry name" value="RNaseZ_MBL-fold"/>
    <property type="match status" value="1"/>
</dbReference>
<keyword evidence="3" id="KW-1185">Reference proteome</keyword>
<name>A0A2S2CWI5_9PROT</name>
<evidence type="ECO:0000259" key="1">
    <source>
        <dbReference type="SMART" id="SM00849"/>
    </source>
</evidence>
<dbReference type="RefSeq" id="WP_109331167.1">
    <property type="nucleotide sequence ID" value="NZ_CP029356.1"/>
</dbReference>
<reference evidence="3" key="1">
    <citation type="submission" date="2018-05" db="EMBL/GenBank/DDBJ databases">
        <title>Azospirillum thermophila sp. nov., a novel isolated from hot spring.</title>
        <authorList>
            <person name="Zhao Z."/>
        </authorList>
    </citation>
    <scope>NUCLEOTIDE SEQUENCE [LARGE SCALE GENOMIC DNA]</scope>
    <source>
        <strain evidence="3">CFH 70021</strain>
        <plasmid evidence="3">unnamed1</plasmid>
    </source>
</reference>
<dbReference type="InterPro" id="IPR001279">
    <property type="entry name" value="Metallo-B-lactamas"/>
</dbReference>
<protein>
    <submittedName>
        <fullName evidence="2">Ribonuclease Z</fullName>
    </submittedName>
</protein>
<evidence type="ECO:0000313" key="2">
    <source>
        <dbReference type="EMBL" id="AWK88657.1"/>
    </source>
</evidence>
<geneLocation type="plasmid" evidence="2 3">
    <name>unnamed1</name>
</geneLocation>
<organism evidence="2 3">
    <name type="scientific">Azospirillum thermophilum</name>
    <dbReference type="NCBI Taxonomy" id="2202148"/>
    <lineage>
        <taxon>Bacteria</taxon>
        <taxon>Pseudomonadati</taxon>
        <taxon>Pseudomonadota</taxon>
        <taxon>Alphaproteobacteria</taxon>
        <taxon>Rhodospirillales</taxon>
        <taxon>Azospirillaceae</taxon>
        <taxon>Azospirillum</taxon>
    </lineage>
</organism>
<dbReference type="SMART" id="SM00849">
    <property type="entry name" value="Lactamase_B"/>
    <property type="match status" value="1"/>
</dbReference>
<keyword evidence="2" id="KW-0614">Plasmid</keyword>
<dbReference type="EMBL" id="CP029356">
    <property type="protein sequence ID" value="AWK88657.1"/>
    <property type="molecule type" value="Genomic_DNA"/>
</dbReference>
<dbReference type="InterPro" id="IPR036866">
    <property type="entry name" value="RibonucZ/Hydroxyglut_hydro"/>
</dbReference>
<evidence type="ECO:0000313" key="3">
    <source>
        <dbReference type="Proteomes" id="UP000245629"/>
    </source>
</evidence>
<dbReference type="Proteomes" id="UP000245629">
    <property type="component" value="Plasmid unnamed1"/>
</dbReference>
<dbReference type="KEGG" id="azz:DEW08_21390"/>
<dbReference type="SUPFAM" id="SSF56281">
    <property type="entry name" value="Metallo-hydrolase/oxidoreductase"/>
    <property type="match status" value="1"/>
</dbReference>
<dbReference type="OrthoDB" id="9800940at2"/>
<dbReference type="Pfam" id="PF23023">
    <property type="entry name" value="Anti-Pycsar_Apyc1"/>
    <property type="match status" value="1"/>
</dbReference>
<accession>A0A2S2CWI5</accession>
<proteinExistence type="predicted"/>
<dbReference type="Gene3D" id="3.60.15.10">
    <property type="entry name" value="Ribonuclease Z/Hydroxyacylglutathione hydrolase-like"/>
    <property type="match status" value="1"/>
</dbReference>
<feature type="domain" description="Metallo-beta-lactamase" evidence="1">
    <location>
        <begin position="17"/>
        <end position="210"/>
    </location>
</feature>
<dbReference type="GO" id="GO:0042781">
    <property type="term" value="F:3'-tRNA processing endoribonuclease activity"/>
    <property type="evidence" value="ECO:0007669"/>
    <property type="project" value="TreeGrafter"/>
</dbReference>
<dbReference type="AlphaFoldDB" id="A0A2S2CWI5"/>
<dbReference type="PANTHER" id="PTHR46018">
    <property type="entry name" value="ZINC PHOSPHODIESTERASE ELAC PROTEIN 1"/>
    <property type="match status" value="1"/>
</dbReference>
<dbReference type="PANTHER" id="PTHR46018:SF4">
    <property type="entry name" value="METALLO-HYDROLASE YHFI-RELATED"/>
    <property type="match status" value="1"/>
</dbReference>